<keyword evidence="2" id="KW-1185">Reference proteome</keyword>
<proteinExistence type="predicted"/>
<organism evidence="1 2">
    <name type="scientific">Araneus ventricosus</name>
    <name type="common">Orbweaver spider</name>
    <name type="synonym">Epeira ventricosa</name>
    <dbReference type="NCBI Taxonomy" id="182803"/>
    <lineage>
        <taxon>Eukaryota</taxon>
        <taxon>Metazoa</taxon>
        <taxon>Ecdysozoa</taxon>
        <taxon>Arthropoda</taxon>
        <taxon>Chelicerata</taxon>
        <taxon>Arachnida</taxon>
        <taxon>Araneae</taxon>
        <taxon>Araneomorphae</taxon>
        <taxon>Entelegynae</taxon>
        <taxon>Araneoidea</taxon>
        <taxon>Araneidae</taxon>
        <taxon>Araneus</taxon>
    </lineage>
</organism>
<dbReference type="AlphaFoldDB" id="A0A4Y2U0Q7"/>
<dbReference type="EMBL" id="BGPR01032863">
    <property type="protein sequence ID" value="GBO06569.1"/>
    <property type="molecule type" value="Genomic_DNA"/>
</dbReference>
<evidence type="ECO:0000313" key="2">
    <source>
        <dbReference type="Proteomes" id="UP000499080"/>
    </source>
</evidence>
<accession>A0A4Y2U0Q7</accession>
<gene>
    <name evidence="1" type="ORF">AVEN_139593_1</name>
</gene>
<reference evidence="1 2" key="1">
    <citation type="journal article" date="2019" name="Sci. Rep.">
        <title>Orb-weaving spider Araneus ventricosus genome elucidates the spidroin gene catalogue.</title>
        <authorList>
            <person name="Kono N."/>
            <person name="Nakamura H."/>
            <person name="Ohtoshi R."/>
            <person name="Moran D.A.P."/>
            <person name="Shinohara A."/>
            <person name="Yoshida Y."/>
            <person name="Fujiwara M."/>
            <person name="Mori M."/>
            <person name="Tomita M."/>
            <person name="Arakawa K."/>
        </authorList>
    </citation>
    <scope>NUCLEOTIDE SEQUENCE [LARGE SCALE GENOMIC DNA]</scope>
</reference>
<sequence>MWNVGPHNTRHHAYSLLGRNMLLVHVLVRDIIKNSEIHDLSFNVVSRCDNNEYWIFTDITGPTTISSHEAMEECGPHNHTIYCTPGRNEHASRHVLSSVT</sequence>
<protein>
    <submittedName>
        <fullName evidence="1">Uncharacterized protein</fullName>
    </submittedName>
</protein>
<comment type="caution">
    <text evidence="1">The sequence shown here is derived from an EMBL/GenBank/DDBJ whole genome shotgun (WGS) entry which is preliminary data.</text>
</comment>
<name>A0A4Y2U0Q7_ARAVE</name>
<dbReference type="Proteomes" id="UP000499080">
    <property type="component" value="Unassembled WGS sequence"/>
</dbReference>
<evidence type="ECO:0000313" key="1">
    <source>
        <dbReference type="EMBL" id="GBO06569.1"/>
    </source>
</evidence>